<proteinExistence type="predicted"/>
<organism evidence="1 2">
    <name type="scientific">Tilletia walkeri</name>
    <dbReference type="NCBI Taxonomy" id="117179"/>
    <lineage>
        <taxon>Eukaryota</taxon>
        <taxon>Fungi</taxon>
        <taxon>Dikarya</taxon>
        <taxon>Basidiomycota</taxon>
        <taxon>Ustilaginomycotina</taxon>
        <taxon>Exobasidiomycetes</taxon>
        <taxon>Tilletiales</taxon>
        <taxon>Tilletiaceae</taxon>
        <taxon>Tilletia</taxon>
    </lineage>
</organism>
<reference evidence="1" key="1">
    <citation type="submission" date="2016-04" db="EMBL/GenBank/DDBJ databases">
        <authorList>
            <person name="Nguyen H.D."/>
            <person name="Samba Siva P."/>
            <person name="Cullis J."/>
            <person name="Levesque C.A."/>
            <person name="Hambleton S."/>
        </authorList>
    </citation>
    <scope>NUCLEOTIDE SEQUENCE</scope>
    <source>
        <strain evidence="1">DAOMC 236422</strain>
    </source>
</reference>
<protein>
    <submittedName>
        <fullName evidence="1">Uncharacterized protein</fullName>
    </submittedName>
</protein>
<keyword evidence="2" id="KW-1185">Reference proteome</keyword>
<name>A0A8X7NBC0_9BASI</name>
<sequence>MLPSLEERLQVDDDQVANTPCANWDRVRRDVVGEGTETFSIWGLKNFDFPGDEEAPADQDRALAFRTSPISPEMERILIAPTGFASIGSAIGRLHYPWKTSIYEELPTSVLKHMQLRAQMYSASSTQPATPTPAFTNDMRERILKLMRDFLRQLEDRKRRQQGQGGVDDVGSIITGTRLAQVEDYAGSMATGFPTSITVMKDITVEEMQSSVPQRTYFGRGSDPEPRLSMDVHRAIDTTNPSVPNPLADAGVWSTYLWRISWDFGRPFW</sequence>
<comment type="caution">
    <text evidence="1">The sequence shown here is derived from an EMBL/GenBank/DDBJ whole genome shotgun (WGS) entry which is preliminary data.</text>
</comment>
<dbReference type="AlphaFoldDB" id="A0A8X7NBC0"/>
<dbReference type="Proteomes" id="UP000078113">
    <property type="component" value="Unassembled WGS sequence"/>
</dbReference>
<evidence type="ECO:0000313" key="1">
    <source>
        <dbReference type="EMBL" id="KAE8269822.1"/>
    </source>
</evidence>
<reference evidence="1" key="2">
    <citation type="journal article" date="2019" name="IMA Fungus">
        <title>Genome sequencing and comparison of five Tilletia species to identify candidate genes for the detection of regulated species infecting wheat.</title>
        <authorList>
            <person name="Nguyen H.D.T."/>
            <person name="Sultana T."/>
            <person name="Kesanakurti P."/>
            <person name="Hambleton S."/>
        </authorList>
    </citation>
    <scope>NUCLEOTIDE SEQUENCE</scope>
    <source>
        <strain evidence="1">DAOMC 236422</strain>
    </source>
</reference>
<dbReference type="EMBL" id="LWDG02000076">
    <property type="protein sequence ID" value="KAE8269822.1"/>
    <property type="molecule type" value="Genomic_DNA"/>
</dbReference>
<accession>A0A8X7NBC0</accession>
<evidence type="ECO:0000313" key="2">
    <source>
        <dbReference type="Proteomes" id="UP000078113"/>
    </source>
</evidence>
<gene>
    <name evidence="1" type="ORF">A4X09_0g2509</name>
</gene>